<dbReference type="InterPro" id="IPR014718">
    <property type="entry name" value="GH-type_carb-bd"/>
</dbReference>
<feature type="domain" description="Glycosyl hydrolase family 92 N-terminal" evidence="4">
    <location>
        <begin position="35"/>
        <end position="273"/>
    </location>
</feature>
<keyword evidence="6" id="KW-1185">Reference proteome</keyword>
<accession>A0ABQ5QH29</accession>
<dbReference type="PANTHER" id="PTHR12143:SF39">
    <property type="entry name" value="SECRETED PROTEIN"/>
    <property type="match status" value="1"/>
</dbReference>
<dbReference type="Proteomes" id="UP001165069">
    <property type="component" value="Unassembled WGS sequence"/>
</dbReference>
<dbReference type="Gene3D" id="3.30.2080.10">
    <property type="entry name" value="GH92 mannosidase domain"/>
    <property type="match status" value="1"/>
</dbReference>
<dbReference type="Pfam" id="PF13290">
    <property type="entry name" value="CHB_HEX_C_1"/>
    <property type="match status" value="1"/>
</dbReference>
<dbReference type="InterPro" id="IPR059177">
    <property type="entry name" value="GH29D-like_dom"/>
</dbReference>
<dbReference type="PANTHER" id="PTHR12143">
    <property type="entry name" value="PEPTIDE N-GLYCANASE PNGASE -RELATED"/>
    <property type="match status" value="1"/>
</dbReference>
<dbReference type="InterPro" id="IPR041371">
    <property type="entry name" value="GH92_N"/>
</dbReference>
<protein>
    <submittedName>
        <fullName evidence="5">Alpha-1 2-mannosidase</fullName>
    </submittedName>
</protein>
<dbReference type="InterPro" id="IPR050883">
    <property type="entry name" value="PNGase"/>
</dbReference>
<reference evidence="5 6" key="1">
    <citation type="journal article" date="2023" name="Antonie Van Leeuwenhoek">
        <title>Mesoterricola silvestris gen. nov., sp. nov., Mesoterricola sediminis sp. nov., Geothrix oryzae sp. nov., Geothrix edaphica sp. nov., Geothrix rubra sp. nov., and Geothrix limicola sp. nov., six novel members of Acidobacteriota isolated from soils.</title>
        <authorList>
            <person name="Itoh H."/>
            <person name="Sugisawa Y."/>
            <person name="Mise K."/>
            <person name="Xu Z."/>
            <person name="Kuniyasu M."/>
            <person name="Ushijima N."/>
            <person name="Kawano K."/>
            <person name="Kobayashi E."/>
            <person name="Shiratori Y."/>
            <person name="Masuda Y."/>
            <person name="Senoo K."/>
        </authorList>
    </citation>
    <scope>NUCLEOTIDE SEQUENCE [LARGE SCALE GENOMIC DNA]</scope>
    <source>
        <strain evidence="5 6">Red804</strain>
    </source>
</reference>
<dbReference type="InterPro" id="IPR005887">
    <property type="entry name" value="GH92_a_mannosidase_put"/>
</dbReference>
<feature type="chain" id="PRO_5046456431" evidence="1">
    <location>
        <begin position="20"/>
        <end position="993"/>
    </location>
</feature>
<evidence type="ECO:0000259" key="3">
    <source>
        <dbReference type="Pfam" id="PF13290"/>
    </source>
</evidence>
<dbReference type="SUPFAM" id="SSF48208">
    <property type="entry name" value="Six-hairpin glycosidases"/>
    <property type="match status" value="1"/>
</dbReference>
<evidence type="ECO:0000259" key="2">
    <source>
        <dbReference type="Pfam" id="PF07971"/>
    </source>
</evidence>
<dbReference type="Gene3D" id="1.20.1610.10">
    <property type="entry name" value="alpha-1,2-mannosidases domains"/>
    <property type="match status" value="1"/>
</dbReference>
<keyword evidence="1" id="KW-0732">Signal</keyword>
<evidence type="ECO:0000313" key="5">
    <source>
        <dbReference type="EMBL" id="GLH73831.1"/>
    </source>
</evidence>
<dbReference type="Gene3D" id="1.20.1050.60">
    <property type="entry name" value="alpha-1,2-mannosidase"/>
    <property type="match status" value="1"/>
</dbReference>
<dbReference type="InterPro" id="IPR008928">
    <property type="entry name" value="6-hairpin_glycosidase_sf"/>
</dbReference>
<proteinExistence type="predicted"/>
<feature type="domain" description="Glycosyl hydrolase family 92" evidence="2">
    <location>
        <begin position="279"/>
        <end position="733"/>
    </location>
</feature>
<evidence type="ECO:0000256" key="1">
    <source>
        <dbReference type="SAM" id="SignalP"/>
    </source>
</evidence>
<evidence type="ECO:0000259" key="4">
    <source>
        <dbReference type="Pfam" id="PF17678"/>
    </source>
</evidence>
<name>A0ABQ5QH29_9BACT</name>
<gene>
    <name evidence="5" type="ORF">GETHLI_23330</name>
</gene>
<dbReference type="InterPro" id="IPR012939">
    <property type="entry name" value="Glyco_hydro_92"/>
</dbReference>
<dbReference type="Pfam" id="PF07971">
    <property type="entry name" value="Glyco_hydro_92"/>
    <property type="match status" value="1"/>
</dbReference>
<dbReference type="Gene3D" id="2.60.120.260">
    <property type="entry name" value="Galactose-binding domain-like"/>
    <property type="match status" value="1"/>
</dbReference>
<dbReference type="Gene3D" id="2.70.98.10">
    <property type="match status" value="1"/>
</dbReference>
<comment type="caution">
    <text evidence="5">The sequence shown here is derived from an EMBL/GenBank/DDBJ whole genome shotgun (WGS) entry which is preliminary data.</text>
</comment>
<sequence length="993" mass="108843">MSFLRALLCAALAVSAASAAPVRKPKPAGPRPVDLVDPFIGTGGHGHTFPGPSLPFGMIQPGPDTRLTGWDGCSAYHFSDSVIYGFSHTHLSGVGVSDYGDILLLPATGPVKLKSGYHAKGEQAPTFDPSGYGSHFRKDHEQASAGYYAVSLDDYGVKAELTATLRAGLHRYTFERAEGAHVLLDLQHRDEVITSSLKIVDDHTVEGLRRSNAWAADQPVYFVVRFSKPFRAELAVDDQLRAGLRSAEGKNLKAVLRFQVKAGETVLAKVGLSGVDVDGARRNLDGELPGWDFEGTRRAAHGAWARELDKVEVEGGTDNQRAIFYTALYHAFLQPNVFTDVDGRYLGRDLKIHRAAGYTQHTVFSLWDTFRAAHPLYTILETRRTRDFIQTFLAQAEQGGLLPVWELWGNETGCMIGNHAIPVIVDAYLKGIRGFDAEKAFEAMKKSAMQDRLGFAAYRQQGYIPFDQEVESVSKTLEYGYNDWCIAQMAKVLGKADDYAVFLKRSQAYQHLLDPETGLMRPKANGHFKTPFDPAEVDHNYTEANAWQYSFFVPHDISGHMARLGGPAGYAAKLDEMFAAASRTKGREQVDITGLVGQYAHGNEPSHHMAYLYSFAGQPWKTQAMVRRLMNEMYHKDPDGLIGNEDCGQMSSWFVLSAMGFYPVNPCGGEYVIGSPLFSRVTLKLENGKRFVIQARGEGPYVQSVKLNGQAYGKGFLRHVDIKKGGMISFTLGQAPNQAWGSGEADRPHTSVNEHLIQPAPYVAEGDLLFQERTAVKLASPLSGAVIHFTLDGTTPTEASPRYEAPIELRDSATLSFVAFAKGLPPSPKAEARFKRMPVKWGVDLQTPFHPQYSAGGANALVDGIRGGTDFRLGGWQGFLGTDLVAVVDLRAAQPIRKVALGCLQDQNAWIFMPAEVTFELSLDGQAWGPALRVANPVSPKQDGAIIHDFAAEAGGQQARYIRVRARSIGPCPDWHKGTPGASFLFVDELTVE</sequence>
<feature type="signal peptide" evidence="1">
    <location>
        <begin position="1"/>
        <end position="19"/>
    </location>
</feature>
<dbReference type="EMBL" id="BSDE01000004">
    <property type="protein sequence ID" value="GLH73831.1"/>
    <property type="molecule type" value="Genomic_DNA"/>
</dbReference>
<organism evidence="5 6">
    <name type="scientific">Geothrix limicola</name>
    <dbReference type="NCBI Taxonomy" id="2927978"/>
    <lineage>
        <taxon>Bacteria</taxon>
        <taxon>Pseudomonadati</taxon>
        <taxon>Acidobacteriota</taxon>
        <taxon>Holophagae</taxon>
        <taxon>Holophagales</taxon>
        <taxon>Holophagaceae</taxon>
        <taxon>Geothrix</taxon>
    </lineage>
</organism>
<dbReference type="Pfam" id="PF17678">
    <property type="entry name" value="Glyco_hydro_92N"/>
    <property type="match status" value="1"/>
</dbReference>
<feature type="domain" description="GH29D-like beta-sandwich" evidence="3">
    <location>
        <begin position="771"/>
        <end position="827"/>
    </location>
</feature>
<dbReference type="RefSeq" id="WP_285575448.1">
    <property type="nucleotide sequence ID" value="NZ_BSDE01000004.1"/>
</dbReference>
<dbReference type="NCBIfam" id="TIGR01180">
    <property type="entry name" value="aman2_put"/>
    <property type="match status" value="1"/>
</dbReference>
<evidence type="ECO:0000313" key="6">
    <source>
        <dbReference type="Proteomes" id="UP001165069"/>
    </source>
</evidence>